<keyword evidence="2" id="KW-1185">Reference proteome</keyword>
<evidence type="ECO:0000313" key="2">
    <source>
        <dbReference type="Proteomes" id="UP000799764"/>
    </source>
</evidence>
<comment type="caution">
    <text evidence="1">The sequence shown here is derived from an EMBL/GenBank/DDBJ whole genome shotgun (WGS) entry which is preliminary data.</text>
</comment>
<protein>
    <submittedName>
        <fullName evidence="1">Uncharacterized protein</fullName>
    </submittedName>
</protein>
<dbReference type="AlphaFoldDB" id="A0A9P4UF90"/>
<dbReference type="EMBL" id="MU001494">
    <property type="protein sequence ID" value="KAF2449749.1"/>
    <property type="molecule type" value="Genomic_DNA"/>
</dbReference>
<accession>A0A9P4UF90</accession>
<dbReference type="Proteomes" id="UP000799764">
    <property type="component" value="Unassembled WGS sequence"/>
</dbReference>
<organism evidence="1 2">
    <name type="scientific">Karstenula rhodostoma CBS 690.94</name>
    <dbReference type="NCBI Taxonomy" id="1392251"/>
    <lineage>
        <taxon>Eukaryota</taxon>
        <taxon>Fungi</taxon>
        <taxon>Dikarya</taxon>
        <taxon>Ascomycota</taxon>
        <taxon>Pezizomycotina</taxon>
        <taxon>Dothideomycetes</taxon>
        <taxon>Pleosporomycetidae</taxon>
        <taxon>Pleosporales</taxon>
        <taxon>Massarineae</taxon>
        <taxon>Didymosphaeriaceae</taxon>
        <taxon>Karstenula</taxon>
    </lineage>
</organism>
<reference evidence="1" key="1">
    <citation type="journal article" date="2020" name="Stud. Mycol.">
        <title>101 Dothideomycetes genomes: a test case for predicting lifestyles and emergence of pathogens.</title>
        <authorList>
            <person name="Haridas S."/>
            <person name="Albert R."/>
            <person name="Binder M."/>
            <person name="Bloem J."/>
            <person name="Labutti K."/>
            <person name="Salamov A."/>
            <person name="Andreopoulos B."/>
            <person name="Baker S."/>
            <person name="Barry K."/>
            <person name="Bills G."/>
            <person name="Bluhm B."/>
            <person name="Cannon C."/>
            <person name="Castanera R."/>
            <person name="Culley D."/>
            <person name="Daum C."/>
            <person name="Ezra D."/>
            <person name="Gonzalez J."/>
            <person name="Henrissat B."/>
            <person name="Kuo A."/>
            <person name="Liang C."/>
            <person name="Lipzen A."/>
            <person name="Lutzoni F."/>
            <person name="Magnuson J."/>
            <person name="Mondo S."/>
            <person name="Nolan M."/>
            <person name="Ohm R."/>
            <person name="Pangilinan J."/>
            <person name="Park H.-J."/>
            <person name="Ramirez L."/>
            <person name="Alfaro M."/>
            <person name="Sun H."/>
            <person name="Tritt A."/>
            <person name="Yoshinaga Y."/>
            <person name="Zwiers L.-H."/>
            <person name="Turgeon B."/>
            <person name="Goodwin S."/>
            <person name="Spatafora J."/>
            <person name="Crous P."/>
            <person name="Grigoriev I."/>
        </authorList>
    </citation>
    <scope>NUCLEOTIDE SEQUENCE</scope>
    <source>
        <strain evidence="1">CBS 690.94</strain>
    </source>
</reference>
<evidence type="ECO:0000313" key="1">
    <source>
        <dbReference type="EMBL" id="KAF2449749.1"/>
    </source>
</evidence>
<sequence length="112" mass="12707">MTSAMSHRSRLSYPSRTYPSFSTSASHLIHHFRYTFFAGKLLDLRLVICLTHGLLLVSIDIVADSNVKVWASRELRIPAKHLHLRFPTVSHARATLNEDLAFVIKLATTLYS</sequence>
<name>A0A9P4UF90_9PLEO</name>
<gene>
    <name evidence="1" type="ORF">P171DRAFT_480817</name>
</gene>
<proteinExistence type="predicted"/>